<dbReference type="RefSeq" id="WP_230667241.1">
    <property type="nucleotide sequence ID" value="NZ_JAJNAY010000001.1"/>
</dbReference>
<dbReference type="AlphaFoldDB" id="A0A9Q3YWH2"/>
<organism evidence="1 2">
    <name type="scientific">Chryseobacterium turcicum</name>
    <dbReference type="NCBI Taxonomy" id="2898076"/>
    <lineage>
        <taxon>Bacteria</taxon>
        <taxon>Pseudomonadati</taxon>
        <taxon>Bacteroidota</taxon>
        <taxon>Flavobacteriia</taxon>
        <taxon>Flavobacteriales</taxon>
        <taxon>Weeksellaceae</taxon>
        <taxon>Chryseobacterium group</taxon>
        <taxon>Chryseobacterium</taxon>
    </lineage>
</organism>
<keyword evidence="2" id="KW-1185">Reference proteome</keyword>
<evidence type="ECO:0000313" key="1">
    <source>
        <dbReference type="EMBL" id="MCD1115977.1"/>
    </source>
</evidence>
<sequence length="194" mass="20211">MKKYSIAILSIVSGLFYSQITIGKTTPSLLPANTSVSIEFGNATGGNKGIVLPWVSQTSLVAGAVPGTIVFDSRATEQKIYFAKAATPNSTVVSQWVDLSVGALTPTTAFTSDANDENTAAKVLVGGNPLTDSTPGVLVLGDTNKAMVLPRVSSIADIVSPSAGMMVFLTGTPTAPINQLAVFNGREWSFWAKQ</sequence>
<protein>
    <submittedName>
        <fullName evidence="1">Uncharacterized protein</fullName>
    </submittedName>
</protein>
<dbReference type="Proteomes" id="UP001108025">
    <property type="component" value="Unassembled WGS sequence"/>
</dbReference>
<gene>
    <name evidence="1" type="ORF">LO744_03755</name>
</gene>
<proteinExistence type="predicted"/>
<name>A0A9Q3YWH2_9FLAO</name>
<dbReference type="EMBL" id="JAJNAY010000001">
    <property type="protein sequence ID" value="MCD1115977.1"/>
    <property type="molecule type" value="Genomic_DNA"/>
</dbReference>
<evidence type="ECO:0000313" key="2">
    <source>
        <dbReference type="Proteomes" id="UP001108025"/>
    </source>
</evidence>
<reference evidence="1" key="1">
    <citation type="submission" date="2021-11" db="EMBL/GenBank/DDBJ databases">
        <title>Description of novel Chryseobacterium species.</title>
        <authorList>
            <person name="Saticioglu I.B."/>
            <person name="Ay H."/>
            <person name="Altun S."/>
            <person name="Duman M."/>
        </authorList>
    </citation>
    <scope>NUCLEOTIDE SEQUENCE</scope>
    <source>
        <strain evidence="1">C-17</strain>
    </source>
</reference>
<comment type="caution">
    <text evidence="1">The sequence shown here is derived from an EMBL/GenBank/DDBJ whole genome shotgun (WGS) entry which is preliminary data.</text>
</comment>
<accession>A0A9Q3YWH2</accession>